<dbReference type="PIRSF" id="PIRSF006102">
    <property type="entry name" value="NQR_DE"/>
    <property type="match status" value="1"/>
</dbReference>
<accession>A0A5J6QJN1</accession>
<feature type="transmembrane region" description="Helical" evidence="8">
    <location>
        <begin position="124"/>
        <end position="142"/>
    </location>
</feature>
<dbReference type="RefSeq" id="WP_151132356.1">
    <property type="nucleotide sequence ID" value="NZ_CP043311.1"/>
</dbReference>
<dbReference type="PANTHER" id="PTHR30335:SF0">
    <property type="entry name" value="ION-TRANSLOCATING OXIDOREDUCTASE COMPLEX SUBUNIT A"/>
    <property type="match status" value="1"/>
</dbReference>
<gene>
    <name evidence="9" type="ORF">FXN65_06975</name>
</gene>
<name>A0A5J6QJN1_9GAMM</name>
<evidence type="ECO:0000256" key="6">
    <source>
        <dbReference type="ARBA" id="ARBA00022989"/>
    </source>
</evidence>
<feature type="transmembrane region" description="Helical" evidence="8">
    <location>
        <begin position="66"/>
        <end position="87"/>
    </location>
</feature>
<dbReference type="AlphaFoldDB" id="A0A5J6QJN1"/>
<keyword evidence="3" id="KW-1003">Cell membrane</keyword>
<evidence type="ECO:0000256" key="3">
    <source>
        <dbReference type="ARBA" id="ARBA00022519"/>
    </source>
</evidence>
<keyword evidence="6 8" id="KW-1133">Transmembrane helix</keyword>
<comment type="subcellular location">
    <subcellularLocation>
        <location evidence="1">Endomembrane system</location>
        <topology evidence="1">Multi-pass membrane protein</topology>
    </subcellularLocation>
</comment>
<keyword evidence="4 8" id="KW-0812">Transmembrane</keyword>
<keyword evidence="7 8" id="KW-0472">Membrane</keyword>
<feature type="transmembrane region" description="Helical" evidence="8">
    <location>
        <begin position="99"/>
        <end position="118"/>
    </location>
</feature>
<dbReference type="InterPro" id="IPR050133">
    <property type="entry name" value="NqrDE/RnfAE_oxidrdctase"/>
</dbReference>
<evidence type="ECO:0000256" key="8">
    <source>
        <dbReference type="SAM" id="Phobius"/>
    </source>
</evidence>
<evidence type="ECO:0000256" key="7">
    <source>
        <dbReference type="ARBA" id="ARBA00023136"/>
    </source>
</evidence>
<dbReference type="GO" id="GO:0012505">
    <property type="term" value="C:endomembrane system"/>
    <property type="evidence" value="ECO:0007669"/>
    <property type="project" value="UniProtKB-SubCell"/>
</dbReference>
<feature type="transmembrane region" description="Helical" evidence="8">
    <location>
        <begin position="35"/>
        <end position="54"/>
    </location>
</feature>
<dbReference type="Proteomes" id="UP000327179">
    <property type="component" value="Chromosome"/>
</dbReference>
<evidence type="ECO:0000256" key="2">
    <source>
        <dbReference type="ARBA" id="ARBA00022448"/>
    </source>
</evidence>
<dbReference type="GO" id="GO:0005886">
    <property type="term" value="C:plasma membrane"/>
    <property type="evidence" value="ECO:0007669"/>
    <property type="project" value="TreeGrafter"/>
</dbReference>
<proteinExistence type="predicted"/>
<dbReference type="PANTHER" id="PTHR30335">
    <property type="entry name" value="INTEGRAL MEMBRANE PROTEIN OF SOXR-REDUCING COMPLEX"/>
    <property type="match status" value="1"/>
</dbReference>
<evidence type="ECO:0000256" key="5">
    <source>
        <dbReference type="ARBA" id="ARBA00022967"/>
    </source>
</evidence>
<protein>
    <submittedName>
        <fullName evidence="9">Electron transporter RnfA</fullName>
    </submittedName>
</protein>
<evidence type="ECO:0000256" key="1">
    <source>
        <dbReference type="ARBA" id="ARBA00004127"/>
    </source>
</evidence>
<dbReference type="Pfam" id="PF02508">
    <property type="entry name" value="Rnf-Nqr"/>
    <property type="match status" value="1"/>
</dbReference>
<keyword evidence="3" id="KW-0997">Cell inner membrane</keyword>
<feature type="transmembrane region" description="Helical" evidence="8">
    <location>
        <begin position="6"/>
        <end position="23"/>
    </location>
</feature>
<dbReference type="KEGG" id="plal:FXN65_06975"/>
<sequence length="184" mass="19053">MTDFIFALLGAALVNNLILGLPLGADSLRQPRSRALALAGGLLIALATPIAWLVEQLVLAPLALESLRLFIFLPLLAPLAWLCLEGLARLRPGLSRDGLWPLLLANGAALGAMLVGSAGDFGSALGLGLGGGVGFWLVLILFDDLLQQVDEAKVPAAFRGTPMLLICAGLMGLAFLGFNGMGAQ</sequence>
<keyword evidence="10" id="KW-1185">Reference proteome</keyword>
<feature type="transmembrane region" description="Helical" evidence="8">
    <location>
        <begin position="163"/>
        <end position="181"/>
    </location>
</feature>
<evidence type="ECO:0000313" key="10">
    <source>
        <dbReference type="Proteomes" id="UP000327179"/>
    </source>
</evidence>
<reference evidence="9 10" key="1">
    <citation type="submission" date="2019-08" db="EMBL/GenBank/DDBJ databases">
        <title>Whole-genome Sequencing of e-waste polymer degrading bacterium Pseudomonas sp. strain PE08.</title>
        <authorList>
            <person name="Kirdat K."/>
            <person name="Debbarma P."/>
            <person name="Narawade N."/>
            <person name="Suyal D."/>
            <person name="Thorat V."/>
            <person name="Shouche Y."/>
            <person name="Goel R."/>
            <person name="Yadav A."/>
        </authorList>
    </citation>
    <scope>NUCLEOTIDE SEQUENCE [LARGE SCALE GENOMIC DNA]</scope>
    <source>
        <strain evidence="9 10">PE08</strain>
    </source>
</reference>
<dbReference type="InterPro" id="IPR003667">
    <property type="entry name" value="NqrDE/RnfAE"/>
</dbReference>
<evidence type="ECO:0000313" key="9">
    <source>
        <dbReference type="EMBL" id="QEY61812.1"/>
    </source>
</evidence>
<keyword evidence="2" id="KW-0813">Transport</keyword>
<keyword evidence="5" id="KW-1278">Translocase</keyword>
<dbReference type="EMBL" id="CP043311">
    <property type="protein sequence ID" value="QEY61812.1"/>
    <property type="molecule type" value="Genomic_DNA"/>
</dbReference>
<organism evidence="9 10">
    <name type="scientific">Metapseudomonas lalkuanensis</name>
    <dbReference type="NCBI Taxonomy" id="2604832"/>
    <lineage>
        <taxon>Bacteria</taxon>
        <taxon>Pseudomonadati</taxon>
        <taxon>Pseudomonadota</taxon>
        <taxon>Gammaproteobacteria</taxon>
        <taxon>Pseudomonadales</taxon>
        <taxon>Pseudomonadaceae</taxon>
        <taxon>Metapseudomonas</taxon>
    </lineage>
</organism>
<evidence type="ECO:0000256" key="4">
    <source>
        <dbReference type="ARBA" id="ARBA00022692"/>
    </source>
</evidence>